<feature type="binding site" evidence="4">
    <location>
        <position position="109"/>
    </location>
    <ligand>
        <name>(6R)-10-formyltetrahydrofolate</name>
        <dbReference type="ChEBI" id="CHEBI:195366"/>
    </ligand>
</feature>
<comment type="function">
    <text evidence="4">Catalyzes the transfer of a formyl group from 10-formyltetrahydrofolate to 5-phospho-ribosyl-glycinamide (GAR), producing 5-phospho-ribosyl-N-formylglycinamide (FGAR) and tetrahydrofolate.</text>
</comment>
<evidence type="ECO:0000313" key="7">
    <source>
        <dbReference type="Proteomes" id="UP000611629"/>
    </source>
</evidence>
<dbReference type="GO" id="GO:0004644">
    <property type="term" value="F:phosphoribosylglycinamide formyltransferase activity"/>
    <property type="evidence" value="ECO:0007669"/>
    <property type="project" value="UniProtKB-UniRule"/>
</dbReference>
<dbReference type="GO" id="GO:0006189">
    <property type="term" value="P:'de novo' IMP biosynthetic process"/>
    <property type="evidence" value="ECO:0007669"/>
    <property type="project" value="UniProtKB-UniRule"/>
</dbReference>
<comment type="caution">
    <text evidence="4">Lacks conserved residue(s) required for the propagation of feature annotation.</text>
</comment>
<dbReference type="NCBIfam" id="TIGR00639">
    <property type="entry name" value="PurN"/>
    <property type="match status" value="1"/>
</dbReference>
<keyword evidence="2 4" id="KW-0808">Transferase</keyword>
<dbReference type="EMBL" id="JACBNQ010000014">
    <property type="protein sequence ID" value="NYB74909.1"/>
    <property type="molecule type" value="Genomic_DNA"/>
</dbReference>
<dbReference type="Pfam" id="PF00551">
    <property type="entry name" value="Formyl_trans_N"/>
    <property type="match status" value="1"/>
</dbReference>
<gene>
    <name evidence="4" type="primary">purN</name>
    <name evidence="6" type="ORF">HZF24_12245</name>
</gene>
<evidence type="ECO:0000256" key="3">
    <source>
        <dbReference type="ARBA" id="ARBA00022755"/>
    </source>
</evidence>
<dbReference type="EC" id="2.1.2.2" evidence="4"/>
<dbReference type="InterPro" id="IPR036477">
    <property type="entry name" value="Formyl_transf_N_sf"/>
</dbReference>
<feature type="binding site" evidence="4">
    <location>
        <begin position="14"/>
        <end position="16"/>
    </location>
    <ligand>
        <name>N(1)-(5-phospho-beta-D-ribosyl)glycinamide</name>
        <dbReference type="ChEBI" id="CHEBI:143788"/>
    </ligand>
</feature>
<dbReference type="HAMAP" id="MF_01930">
    <property type="entry name" value="PurN"/>
    <property type="match status" value="1"/>
</dbReference>
<feature type="site" description="Raises pKa of active site His" evidence="4">
    <location>
        <position position="152"/>
    </location>
</feature>
<dbReference type="PANTHER" id="PTHR43369">
    <property type="entry name" value="PHOSPHORIBOSYLGLYCINAMIDE FORMYLTRANSFERASE"/>
    <property type="match status" value="1"/>
</dbReference>
<dbReference type="AlphaFoldDB" id="A0A974BKD0"/>
<evidence type="ECO:0000256" key="4">
    <source>
        <dbReference type="HAMAP-Rule" id="MF_01930"/>
    </source>
</evidence>
<evidence type="ECO:0000256" key="1">
    <source>
        <dbReference type="ARBA" id="ARBA00005054"/>
    </source>
</evidence>
<organism evidence="6 7">
    <name type="scientific">Sedimentibacter hydroxybenzoicus DSM 7310</name>
    <dbReference type="NCBI Taxonomy" id="1123245"/>
    <lineage>
        <taxon>Bacteria</taxon>
        <taxon>Bacillati</taxon>
        <taxon>Bacillota</taxon>
        <taxon>Tissierellia</taxon>
        <taxon>Sedimentibacter</taxon>
    </lineage>
</organism>
<proteinExistence type="inferred from homology"/>
<evidence type="ECO:0000256" key="2">
    <source>
        <dbReference type="ARBA" id="ARBA00022679"/>
    </source>
</evidence>
<comment type="similarity">
    <text evidence="4">Belongs to the GART family.</text>
</comment>
<dbReference type="Proteomes" id="UP000611629">
    <property type="component" value="Unassembled WGS sequence"/>
</dbReference>
<keyword evidence="3 4" id="KW-0658">Purine biosynthesis</keyword>
<dbReference type="InterPro" id="IPR002376">
    <property type="entry name" value="Formyl_transf_N"/>
</dbReference>
<dbReference type="InterPro" id="IPR004607">
    <property type="entry name" value="GART"/>
</dbReference>
<keyword evidence="7" id="KW-1185">Reference proteome</keyword>
<protein>
    <recommendedName>
        <fullName evidence="4">Phosphoribosylglycinamide formyltransferase</fullName>
        <ecNumber evidence="4">2.1.2.2</ecNumber>
    </recommendedName>
    <alternativeName>
        <fullName evidence="4">5'-phosphoribosylglycinamide transformylase</fullName>
    </alternativeName>
    <alternativeName>
        <fullName evidence="4">GAR transformylase</fullName>
        <shortName evidence="4">GART</shortName>
    </alternativeName>
</protein>
<dbReference type="SUPFAM" id="SSF53328">
    <property type="entry name" value="Formyltransferase"/>
    <property type="match status" value="1"/>
</dbReference>
<comment type="caution">
    <text evidence="6">The sequence shown here is derived from an EMBL/GenBank/DDBJ whole genome shotgun (WGS) entry which is preliminary data.</text>
</comment>
<comment type="pathway">
    <text evidence="1 4">Purine metabolism; IMP biosynthesis via de novo pathway; N(2)-formyl-N(1)-(5-phospho-D-ribosyl)glycinamide from N(1)-(5-phospho-D-ribosyl)glycinamide (10-formyl THF route): step 1/1.</text>
</comment>
<name>A0A974BKD0_SEDHY</name>
<reference evidence="6" key="1">
    <citation type="submission" date="2020-07" db="EMBL/GenBank/DDBJ databases">
        <title>Genomic analysis of a strain of Sedimentibacter Hydroxybenzoicus DSM7310.</title>
        <authorList>
            <person name="Ma S."/>
        </authorList>
    </citation>
    <scope>NUCLEOTIDE SEQUENCE</scope>
    <source>
        <strain evidence="6">DSM 7310</strain>
    </source>
</reference>
<dbReference type="Gene3D" id="3.40.50.170">
    <property type="entry name" value="Formyl transferase, N-terminal domain"/>
    <property type="match status" value="1"/>
</dbReference>
<dbReference type="CDD" id="cd08645">
    <property type="entry name" value="FMT_core_GART"/>
    <property type="match status" value="1"/>
</dbReference>
<evidence type="ECO:0000313" key="6">
    <source>
        <dbReference type="EMBL" id="NYB74909.1"/>
    </source>
</evidence>
<sequence length="207" mass="22939">MPVKKIGVLISGSGTNLQSLIDEIRKENINGEIAVVVSNKDNAYGLERSKLNNIDAVFVDEKKYNSFELFNEAIITELKSRDIDLVVLAGYIKILSGKFIAEFKNNIINIHPSLIPSFCGKGYYGIKVHQAAIDYGVKISGATVHFVDEGADTGPIIFQEAVSVSDSDTAETLQKKVLLSEHRLLPLAVKMYCEDRLRVEGRRVVIR</sequence>
<feature type="domain" description="Formyl transferase N-terminal" evidence="5">
    <location>
        <begin position="4"/>
        <end position="189"/>
    </location>
</feature>
<dbReference type="PANTHER" id="PTHR43369:SF2">
    <property type="entry name" value="PHOSPHORIBOSYLGLYCINAMIDE FORMYLTRANSFERASE"/>
    <property type="match status" value="1"/>
</dbReference>
<comment type="catalytic activity">
    <reaction evidence="4">
        <text>N(1)-(5-phospho-beta-D-ribosyl)glycinamide + (6R)-10-formyltetrahydrofolate = N(2)-formyl-N(1)-(5-phospho-beta-D-ribosyl)glycinamide + (6S)-5,6,7,8-tetrahydrofolate + H(+)</text>
        <dbReference type="Rhea" id="RHEA:15053"/>
        <dbReference type="ChEBI" id="CHEBI:15378"/>
        <dbReference type="ChEBI" id="CHEBI:57453"/>
        <dbReference type="ChEBI" id="CHEBI:143788"/>
        <dbReference type="ChEBI" id="CHEBI:147286"/>
        <dbReference type="ChEBI" id="CHEBI:195366"/>
        <dbReference type="EC" id="2.1.2.2"/>
    </reaction>
</comment>
<dbReference type="GO" id="GO:0005737">
    <property type="term" value="C:cytoplasm"/>
    <property type="evidence" value="ECO:0007669"/>
    <property type="project" value="TreeGrafter"/>
</dbReference>
<evidence type="ECO:0000259" key="5">
    <source>
        <dbReference type="Pfam" id="PF00551"/>
    </source>
</evidence>
<dbReference type="RefSeq" id="WP_179238614.1">
    <property type="nucleotide sequence ID" value="NZ_JACBNQ010000014.1"/>
</dbReference>
<accession>A0A974BKD0</accession>
<feature type="active site" description="Proton donor" evidence="4">
    <location>
        <position position="111"/>
    </location>
</feature>